<dbReference type="InterPro" id="IPR015224">
    <property type="entry name" value="Talin_cent"/>
</dbReference>
<dbReference type="InterPro" id="IPR019748">
    <property type="entry name" value="FERM_central"/>
</dbReference>
<dbReference type="SMART" id="SM01244">
    <property type="entry name" value="IRS"/>
    <property type="match status" value="1"/>
</dbReference>
<dbReference type="InterPro" id="IPR036476">
    <property type="entry name" value="Talin_cent_sf"/>
</dbReference>
<keyword evidence="8" id="KW-1185">Reference proteome</keyword>
<evidence type="ECO:0000313" key="7">
    <source>
        <dbReference type="EMBL" id="GFR75674.1"/>
    </source>
</evidence>
<evidence type="ECO:0000256" key="3">
    <source>
        <dbReference type="ARBA" id="ARBA00023212"/>
    </source>
</evidence>
<dbReference type="Pfam" id="PF21896">
    <property type="entry name" value="Talin_IBS2B"/>
    <property type="match status" value="1"/>
</dbReference>
<keyword evidence="3" id="KW-0206">Cytoskeleton</keyword>
<evidence type="ECO:0000256" key="4">
    <source>
        <dbReference type="SAM" id="Coils"/>
    </source>
</evidence>
<evidence type="ECO:0000256" key="5">
    <source>
        <dbReference type="SAM" id="MobiDB-lite"/>
    </source>
</evidence>
<dbReference type="GO" id="GO:0001726">
    <property type="term" value="C:ruffle"/>
    <property type="evidence" value="ECO:0007669"/>
    <property type="project" value="InterPro"/>
</dbReference>
<evidence type="ECO:0000259" key="6">
    <source>
        <dbReference type="PROSITE" id="PS50057"/>
    </source>
</evidence>
<dbReference type="Gene3D" id="1.20.120.230">
    <property type="entry name" value="Alpha-catenin/vinculin-like"/>
    <property type="match status" value="3"/>
</dbReference>
<dbReference type="GO" id="GO:0005737">
    <property type="term" value="C:cytoplasm"/>
    <property type="evidence" value="ECO:0007669"/>
    <property type="project" value="TreeGrafter"/>
</dbReference>
<accession>A0AAV4FR46</accession>
<dbReference type="SUPFAM" id="SSF109885">
    <property type="entry name" value="I/LWEQ domain"/>
    <property type="match status" value="2"/>
</dbReference>
<dbReference type="Pfam" id="PF21692">
    <property type="entry name" value="Talin_R4"/>
    <property type="match status" value="1"/>
</dbReference>
<proteinExistence type="predicted"/>
<dbReference type="Gene3D" id="2.30.29.30">
    <property type="entry name" value="Pleckstrin-homology domain (PH domain)/Phosphotyrosine-binding domain (PTB)"/>
    <property type="match status" value="1"/>
</dbReference>
<dbReference type="SUPFAM" id="SSF47031">
    <property type="entry name" value="Second domain of FERM"/>
    <property type="match status" value="1"/>
</dbReference>
<dbReference type="Pfam" id="PF09141">
    <property type="entry name" value="Talin_middle"/>
    <property type="match status" value="1"/>
</dbReference>
<comment type="subcellular location">
    <subcellularLocation>
        <location evidence="1">Cytoplasm</location>
        <location evidence="1">Cytoskeleton</location>
    </subcellularLocation>
</comment>
<comment type="caution">
    <text evidence="7">The sequence shown here is derived from an EMBL/GenBank/DDBJ whole genome shotgun (WGS) entry which is preliminary data.</text>
</comment>
<dbReference type="GO" id="GO:0005178">
    <property type="term" value="F:integrin binding"/>
    <property type="evidence" value="ECO:0007669"/>
    <property type="project" value="TreeGrafter"/>
</dbReference>
<dbReference type="Gene3D" id="1.20.80.10">
    <property type="match status" value="1"/>
</dbReference>
<dbReference type="Pfam" id="PF25177">
    <property type="entry name" value="Talin_VBS2"/>
    <property type="match status" value="1"/>
</dbReference>
<dbReference type="GO" id="GO:0098609">
    <property type="term" value="P:cell-cell adhesion"/>
    <property type="evidence" value="ECO:0007669"/>
    <property type="project" value="TreeGrafter"/>
</dbReference>
<dbReference type="Pfam" id="PF02174">
    <property type="entry name" value="IRS"/>
    <property type="match status" value="1"/>
</dbReference>
<dbReference type="InterPro" id="IPR057346">
    <property type="entry name" value="Talin1/2_VBS2"/>
</dbReference>
<dbReference type="FunFam" id="2.30.29.30:FF:000028">
    <property type="entry name" value="Talin 2"/>
    <property type="match status" value="1"/>
</dbReference>
<dbReference type="SUPFAM" id="SSF109880">
    <property type="entry name" value="A middle domain of Talin 1"/>
    <property type="match status" value="1"/>
</dbReference>
<dbReference type="GO" id="GO:0005925">
    <property type="term" value="C:focal adhesion"/>
    <property type="evidence" value="ECO:0007669"/>
    <property type="project" value="InterPro"/>
</dbReference>
<feature type="region of interest" description="Disordered" evidence="5">
    <location>
        <begin position="1033"/>
        <end position="1057"/>
    </location>
</feature>
<dbReference type="GO" id="GO:0030036">
    <property type="term" value="P:actin cytoskeleton organization"/>
    <property type="evidence" value="ECO:0007669"/>
    <property type="project" value="TreeGrafter"/>
</dbReference>
<dbReference type="InterPro" id="IPR019749">
    <property type="entry name" value="Band_41_domain"/>
</dbReference>
<dbReference type="CDD" id="cd14473">
    <property type="entry name" value="FERM_B-lobe"/>
    <property type="match status" value="1"/>
</dbReference>
<feature type="domain" description="FERM" evidence="6">
    <location>
        <begin position="88"/>
        <end position="406"/>
    </location>
</feature>
<feature type="compositionally biased region" description="Polar residues" evidence="5">
    <location>
        <begin position="1045"/>
        <end position="1057"/>
    </location>
</feature>
<dbReference type="SUPFAM" id="SSF50729">
    <property type="entry name" value="PH domain-like"/>
    <property type="match status" value="1"/>
</dbReference>
<dbReference type="Proteomes" id="UP000762676">
    <property type="component" value="Unassembled WGS sequence"/>
</dbReference>
<dbReference type="PANTHER" id="PTHR19981:SF1">
    <property type="entry name" value="RHEA, ISOFORM B"/>
    <property type="match status" value="1"/>
</dbReference>
<gene>
    <name evidence="7" type="ORF">ElyMa_005781700</name>
</gene>
<dbReference type="GO" id="GO:0005886">
    <property type="term" value="C:plasma membrane"/>
    <property type="evidence" value="ECO:0007669"/>
    <property type="project" value="TreeGrafter"/>
</dbReference>
<evidence type="ECO:0000256" key="1">
    <source>
        <dbReference type="ARBA" id="ARBA00004245"/>
    </source>
</evidence>
<dbReference type="InterPro" id="IPR000299">
    <property type="entry name" value="FERM_domain"/>
</dbReference>
<dbReference type="InterPro" id="IPR035963">
    <property type="entry name" value="FERM_2"/>
</dbReference>
<dbReference type="AlphaFoldDB" id="A0AAV4FR46"/>
<evidence type="ECO:0000256" key="2">
    <source>
        <dbReference type="ARBA" id="ARBA00022490"/>
    </source>
</evidence>
<keyword evidence="4" id="KW-0175">Coiled coil</keyword>
<dbReference type="InterPro" id="IPR019747">
    <property type="entry name" value="FERM_CS"/>
</dbReference>
<dbReference type="InterPro" id="IPR049108">
    <property type="entry name" value="Talin_R4"/>
</dbReference>
<dbReference type="InterPro" id="IPR054082">
    <property type="entry name" value="Talin_IBS2B"/>
</dbReference>
<reference evidence="7 8" key="1">
    <citation type="journal article" date="2021" name="Elife">
        <title>Chloroplast acquisition without the gene transfer in kleptoplastic sea slugs, Plakobranchus ocellatus.</title>
        <authorList>
            <person name="Maeda T."/>
            <person name="Takahashi S."/>
            <person name="Yoshida T."/>
            <person name="Shimamura S."/>
            <person name="Takaki Y."/>
            <person name="Nagai Y."/>
            <person name="Toyoda A."/>
            <person name="Suzuki Y."/>
            <person name="Arimoto A."/>
            <person name="Ishii H."/>
            <person name="Satoh N."/>
            <person name="Nishiyama T."/>
            <person name="Hasebe M."/>
            <person name="Maruyama T."/>
            <person name="Minagawa J."/>
            <person name="Obokata J."/>
            <person name="Shigenobu S."/>
        </authorList>
    </citation>
    <scope>NUCLEOTIDE SEQUENCE [LARGE SCALE GENOMIC DNA]</scope>
</reference>
<dbReference type="CDD" id="cd10569">
    <property type="entry name" value="FERM_C_Talin"/>
    <property type="match status" value="1"/>
</dbReference>
<dbReference type="CDD" id="cd17089">
    <property type="entry name" value="FERM_F0_TLN"/>
    <property type="match status" value="1"/>
</dbReference>
<dbReference type="GO" id="GO:0003779">
    <property type="term" value="F:actin binding"/>
    <property type="evidence" value="ECO:0007669"/>
    <property type="project" value="InterPro"/>
</dbReference>
<dbReference type="PROSITE" id="PS50057">
    <property type="entry name" value="FERM_3"/>
    <property type="match status" value="1"/>
</dbReference>
<dbReference type="PANTHER" id="PTHR19981">
    <property type="entry name" value="TALIN"/>
    <property type="match status" value="1"/>
</dbReference>
<dbReference type="FunFam" id="3.10.20.90:FF:000028">
    <property type="entry name" value="Talin 2"/>
    <property type="match status" value="1"/>
</dbReference>
<dbReference type="InterPro" id="IPR035964">
    <property type="entry name" value="I/LWEQ_dom_sf"/>
</dbReference>
<dbReference type="GO" id="GO:0005856">
    <property type="term" value="C:cytoskeleton"/>
    <property type="evidence" value="ECO:0007669"/>
    <property type="project" value="UniProtKB-SubCell"/>
</dbReference>
<dbReference type="CDD" id="cd17090">
    <property type="entry name" value="FERM_F1_TLN"/>
    <property type="match status" value="1"/>
</dbReference>
<dbReference type="EMBL" id="BMAT01011603">
    <property type="protein sequence ID" value="GFR75674.1"/>
    <property type="molecule type" value="Genomic_DNA"/>
</dbReference>
<dbReference type="GO" id="GO:0005200">
    <property type="term" value="F:structural constituent of cytoskeleton"/>
    <property type="evidence" value="ECO:0007669"/>
    <property type="project" value="InterPro"/>
</dbReference>
<dbReference type="PROSITE" id="PS00660">
    <property type="entry name" value="FERM_1"/>
    <property type="match status" value="1"/>
</dbReference>
<dbReference type="SUPFAM" id="SSF54236">
    <property type="entry name" value="Ubiquitin-like"/>
    <property type="match status" value="1"/>
</dbReference>
<dbReference type="InterPro" id="IPR002404">
    <property type="entry name" value="IRS_PTB"/>
</dbReference>
<organism evidence="7 8">
    <name type="scientific">Elysia marginata</name>
    <dbReference type="NCBI Taxonomy" id="1093978"/>
    <lineage>
        <taxon>Eukaryota</taxon>
        <taxon>Metazoa</taxon>
        <taxon>Spiralia</taxon>
        <taxon>Lophotrochozoa</taxon>
        <taxon>Mollusca</taxon>
        <taxon>Gastropoda</taxon>
        <taxon>Heterobranchia</taxon>
        <taxon>Euthyneura</taxon>
        <taxon>Panpulmonata</taxon>
        <taxon>Sacoglossa</taxon>
        <taxon>Placobranchoidea</taxon>
        <taxon>Plakobranchidae</taxon>
        <taxon>Elysia</taxon>
    </lineage>
</organism>
<dbReference type="InterPro" id="IPR032425">
    <property type="entry name" value="FERM_f0"/>
</dbReference>
<name>A0AAV4FR46_9GAST</name>
<feature type="coiled-coil region" evidence="4">
    <location>
        <begin position="985"/>
        <end position="1031"/>
    </location>
</feature>
<keyword evidence="2" id="KW-0963">Cytoplasm</keyword>
<dbReference type="InterPro" id="IPR011993">
    <property type="entry name" value="PH-like_dom_sf"/>
</dbReference>
<dbReference type="SMART" id="SM00295">
    <property type="entry name" value="B41"/>
    <property type="match status" value="1"/>
</dbReference>
<feature type="non-terminal residue" evidence="7">
    <location>
        <position position="1107"/>
    </location>
</feature>
<dbReference type="InterPro" id="IPR029071">
    <property type="entry name" value="Ubiquitin-like_domsf"/>
</dbReference>
<dbReference type="Pfam" id="PF16511">
    <property type="entry name" value="FERM_f0"/>
    <property type="match status" value="1"/>
</dbReference>
<dbReference type="Gene3D" id="3.10.20.90">
    <property type="entry name" value="Phosphatidylinositol 3-kinase Catalytic Subunit, Chain A, domain 1"/>
    <property type="match status" value="2"/>
</dbReference>
<feature type="region of interest" description="Disordered" evidence="5">
    <location>
        <begin position="462"/>
        <end position="499"/>
    </location>
</feature>
<evidence type="ECO:0000313" key="8">
    <source>
        <dbReference type="Proteomes" id="UP000762676"/>
    </source>
</evidence>
<protein>
    <submittedName>
        <fullName evidence="7">Talin-1-like</fullName>
    </submittedName>
</protein>
<dbReference type="Gene3D" id="1.20.1420.10">
    <property type="entry name" value="Talin, central domain"/>
    <property type="match status" value="2"/>
</dbReference>
<dbReference type="FunFam" id="1.20.80.10:FF:000007">
    <property type="entry name" value="Talin 2"/>
    <property type="match status" value="1"/>
</dbReference>
<sequence length="1107" mass="120646">MATLSLKISVIDQNVIKTMQFEPSTIVYDACRIIRDRIPEANPGNPSEYGLFLADEDPKKGVWLEQGRSLEYYLLRNGDLLEYKRKHRILKVRTLDGVLKTLQVDDSYTVGSLMITICTRMGITNHEEYSLVRELPEEEKEKTLTLKRGDKTLPKTQKRLEEMKKKLHTDDELNWLDHSKTLREQDIQPTEVLLLRRKFFYSDQNVDARDPVQLNLLYVQSRDAILNGTHPVSMDEAIQFGGLQCQVQFGDHVETKHKPGFLDLKEFLPKEYVKIKGIEKKIFAEHKKFVGLSEVEAKVKYTQFCRSLKTYGITFFLVKEKMKGKNKLVPRLLGITKESVVRVDEKTKEILKKWHLTTVRRWAASPNSFTLDFGDYSDEYYSMQTTEGEQISQLIAGYIDIILKKKQAKDHLGIEGDDNSTMYEENVQAGQATIIQHSMSNVHHPSAGNVSMPGLLRDGRASSVATLDEVDSGPSSGRRGGAHGASKKWRENQQDLSRQKVGSQLSAMNAATAQLVTLTYGETDEVDYTAVGAAVNQISSNVGDFSRDVKMLATLQEEDTSGQKLLDAARNLVGAFSDLLRAAEPETVEPRQNLLAAASKVGEASQEVMNEVGETTEDLDQIYQETLLALAKAVANATASLVLKAKAVASTTEDPVQSDRVISSATQCALATSQLVACTKVVAPTFRHPACQEQLIEAAKLVAKSVEGIVQSSQEVCSDDNLVQDLGAAATAVTKALNDLLLHIKKAAQPTNANEQHEEAVDTIINVTDRLFSFVGDAQEMVKQAKQLAQATSTLVGAIWGEANLAKEHSDSDTERRLVAAAKQLAEATSKLVEAAKGCASNPNDSNQQQMLRSAAEELRTAANSAASNALKKKVMAKLESSASQAAAAATQLISASNQAHKTNCNPTSNQQMATAAEGLDQQIPDLVQALRAVQKYQDSATAQLALINASQDFIQPASRLIGAANAAAPTVSDEASALNLHNTAKSLSNAIAELRSTASKAQEASTSLEIDSAMDHLRDLEQDLKDIQDAASTGRLTRLPGETAETSSSQLGTTSKTVGSSMAQLLTAAAQGNEDYVGIAARDTVNALKILVSSVRGVAATTEDRQ</sequence>
<dbReference type="InterPro" id="IPR014352">
    <property type="entry name" value="FERM/acyl-CoA-bd_prot_sf"/>
</dbReference>
<dbReference type="FunFam" id="1.20.120.230:FF:000003">
    <property type="entry name" value="Talin 2"/>
    <property type="match status" value="1"/>
</dbReference>